<comment type="caution">
    <text evidence="5">The sequence shown here is derived from an EMBL/GenBank/DDBJ whole genome shotgun (WGS) entry which is preliminary data.</text>
</comment>
<reference evidence="5" key="1">
    <citation type="submission" date="2021-01" db="EMBL/GenBank/DDBJ databases">
        <authorList>
            <person name="Zhong Y.L."/>
        </authorList>
    </citation>
    <scope>NUCLEOTIDE SEQUENCE</scope>
    <source>
        <strain evidence="5">KCTC 23302</strain>
    </source>
</reference>
<dbReference type="Gene3D" id="3.30.70.940">
    <property type="entry name" value="NusG, N-terminal domain"/>
    <property type="match status" value="1"/>
</dbReference>
<keyword evidence="3" id="KW-0804">Transcription</keyword>
<evidence type="ECO:0000256" key="3">
    <source>
        <dbReference type="ARBA" id="ARBA00023163"/>
    </source>
</evidence>
<evidence type="ECO:0000259" key="4">
    <source>
        <dbReference type="SMART" id="SM00738"/>
    </source>
</evidence>
<dbReference type="GO" id="GO:0006354">
    <property type="term" value="P:DNA-templated transcription elongation"/>
    <property type="evidence" value="ECO:0007669"/>
    <property type="project" value="InterPro"/>
</dbReference>
<dbReference type="SMART" id="SM00738">
    <property type="entry name" value="NGN"/>
    <property type="match status" value="1"/>
</dbReference>
<dbReference type="NCBIfam" id="NF033644">
    <property type="entry name" value="antiterm_UpxY"/>
    <property type="match status" value="1"/>
</dbReference>
<dbReference type="InterPro" id="IPR036735">
    <property type="entry name" value="NGN_dom_sf"/>
</dbReference>
<dbReference type="InterPro" id="IPR006645">
    <property type="entry name" value="NGN-like_dom"/>
</dbReference>
<dbReference type="GO" id="GO:0031564">
    <property type="term" value="P:transcription antitermination"/>
    <property type="evidence" value="ECO:0007669"/>
    <property type="project" value="UniProtKB-KW"/>
</dbReference>
<evidence type="ECO:0000313" key="5">
    <source>
        <dbReference type="EMBL" id="MBL0685914.1"/>
    </source>
</evidence>
<dbReference type="Proteomes" id="UP000651057">
    <property type="component" value="Unassembled WGS sequence"/>
</dbReference>
<proteinExistence type="predicted"/>
<dbReference type="Pfam" id="PF02357">
    <property type="entry name" value="NusG"/>
    <property type="match status" value="1"/>
</dbReference>
<dbReference type="PANTHER" id="PTHR30265:SF4">
    <property type="entry name" value="KOW MOTIF FAMILY PROTEIN, EXPRESSED"/>
    <property type="match status" value="1"/>
</dbReference>
<evidence type="ECO:0000256" key="1">
    <source>
        <dbReference type="ARBA" id="ARBA00022814"/>
    </source>
</evidence>
<protein>
    <submittedName>
        <fullName evidence="5">UpxY family transcription antiterminator</fullName>
    </submittedName>
</protein>
<dbReference type="SUPFAM" id="SSF82679">
    <property type="entry name" value="N-utilization substance G protein NusG, N-terminal domain"/>
    <property type="match status" value="1"/>
</dbReference>
<evidence type="ECO:0000256" key="2">
    <source>
        <dbReference type="ARBA" id="ARBA00023015"/>
    </source>
</evidence>
<sequence length="175" mass="19799">MGKLLKTGWYVLYVRSRHEKKVDNLLKESGLESFLPLVKTIRKWSDRKKTIEAPLFPSYVFVKINSAKDFYKASSIEGACTFVRCGGQYALAKEDEIQKIKLFLGSEDITNINNDRHDLEIGEIMLIQYGSLAGLECEVVKVNNENKIVVRLNSINQSITATIPPQFLSKISKAV</sequence>
<dbReference type="AlphaFoldDB" id="A0A937D7U3"/>
<dbReference type="RefSeq" id="WP_201924381.1">
    <property type="nucleotide sequence ID" value="NZ_BAABAX010000024.1"/>
</dbReference>
<gene>
    <name evidence="5" type="ORF">JJQ60_20460</name>
</gene>
<dbReference type="EMBL" id="JAERQJ010000014">
    <property type="protein sequence ID" value="MBL0685914.1"/>
    <property type="molecule type" value="Genomic_DNA"/>
</dbReference>
<dbReference type="InterPro" id="IPR043425">
    <property type="entry name" value="NusG-like"/>
</dbReference>
<evidence type="ECO:0000313" key="6">
    <source>
        <dbReference type="Proteomes" id="UP000651057"/>
    </source>
</evidence>
<dbReference type="CDD" id="cd09895">
    <property type="entry name" value="NGN_SP_UpxY"/>
    <property type="match status" value="1"/>
</dbReference>
<keyword evidence="6" id="KW-1185">Reference proteome</keyword>
<name>A0A937D7U3_9FLAO</name>
<feature type="domain" description="NusG-like N-terminal" evidence="4">
    <location>
        <begin position="6"/>
        <end position="104"/>
    </location>
</feature>
<accession>A0A937D7U3</accession>
<keyword evidence="1" id="KW-0889">Transcription antitermination</keyword>
<keyword evidence="2" id="KW-0805">Transcription regulation</keyword>
<organism evidence="5 6">
    <name type="scientific">Aquimarina mytili</name>
    <dbReference type="NCBI Taxonomy" id="874423"/>
    <lineage>
        <taxon>Bacteria</taxon>
        <taxon>Pseudomonadati</taxon>
        <taxon>Bacteroidota</taxon>
        <taxon>Flavobacteriia</taxon>
        <taxon>Flavobacteriales</taxon>
        <taxon>Flavobacteriaceae</taxon>
        <taxon>Aquimarina</taxon>
    </lineage>
</organism>
<dbReference type="PANTHER" id="PTHR30265">
    <property type="entry name" value="RHO-INTERACTING TRANSCRIPTION TERMINATION FACTOR NUSG"/>
    <property type="match status" value="1"/>
</dbReference>